<keyword evidence="7 11" id="KW-0648">Protein biosynthesis</keyword>
<keyword evidence="4 11" id="KW-0436">Ligase</keyword>
<keyword evidence="14" id="KW-1185">Reference proteome</keyword>
<evidence type="ECO:0000256" key="8">
    <source>
        <dbReference type="ARBA" id="ARBA00024799"/>
    </source>
</evidence>
<dbReference type="SMART" id="SM00845">
    <property type="entry name" value="GatB_Yqey"/>
    <property type="match status" value="1"/>
</dbReference>
<gene>
    <name evidence="11 13" type="primary">gatB</name>
    <name evidence="13" type="ORF">CPBP_00866</name>
</gene>
<evidence type="ECO:0000256" key="5">
    <source>
        <dbReference type="ARBA" id="ARBA00022741"/>
    </source>
</evidence>
<dbReference type="KEGG" id="pbal:CPBP_00866"/>
<dbReference type="SUPFAM" id="SSF55931">
    <property type="entry name" value="Glutamine synthetase/guanido kinase"/>
    <property type="match status" value="1"/>
</dbReference>
<dbReference type="EC" id="6.3.5.-" evidence="11"/>
<evidence type="ECO:0000256" key="7">
    <source>
        <dbReference type="ARBA" id="ARBA00022917"/>
    </source>
</evidence>
<dbReference type="EMBL" id="CP054719">
    <property type="protein sequence ID" value="QOL20087.1"/>
    <property type="molecule type" value="Genomic_DNA"/>
</dbReference>
<name>A0A7L9RU05_9PROT</name>
<evidence type="ECO:0000256" key="3">
    <source>
        <dbReference type="ARBA" id="ARBA00016923"/>
    </source>
</evidence>
<reference evidence="13 14" key="1">
    <citation type="submission" date="2020-06" db="EMBL/GenBank/DDBJ databases">
        <title>The endosymbiont of the kinetoplastid Bodo saltans is a Paracaedibacter-like alpha-proteobacterium possessing a putative toxin-antitoxin system.</title>
        <authorList>
            <person name="Midha S."/>
            <person name="Rigden D.J."/>
            <person name="Siozios S."/>
            <person name="Hurst G.D.D."/>
            <person name="Jackson A.P."/>
        </authorList>
    </citation>
    <scope>NUCLEOTIDE SEQUENCE [LARGE SCALE GENOMIC DNA]</scope>
    <source>
        <strain evidence="13">Lake Konstanz</strain>
    </source>
</reference>
<dbReference type="NCBIfam" id="NF004014">
    <property type="entry name" value="PRK05477.1-4"/>
    <property type="match status" value="1"/>
</dbReference>
<evidence type="ECO:0000256" key="2">
    <source>
        <dbReference type="ARBA" id="ARBA00011123"/>
    </source>
</evidence>
<sequence length="492" mass="54737">MENKNLYKGQTGLWEVVIGMEIHAQTVSKSKLFSGAATEFGADPNTQVAFVDGGFPGMLPVLNSECVNQAIRTGLGMNCSINKFSAFDRKNYFYPDLPNGYQISQFYHPIVGSGKVIIELENGDAKEVGIHHAHLEQDAGKSFHDLDPDKTYIDLNRAGVCLLEIVTDPDMRSVEEAQAFIKKLRTLLRYLGTCDGNMEQGNMRADVNISVRKPGEGYRTRVEVKNVNSVRFIGQAIEYEVQRQIEVYESGGDIIQETRLFDPNKCETRSMRSKEEAKDYRYFPDPDLLPVIVTQEQIEDIRKTLPELPDAKKARLIETFKLTPYDATVLVGEKENADFYESAINHLTMTAESPKILANWMTVELFGLLNKSGLSVLESKVSAEQLAELVNLITTDVISGKIAKTVFAEMWETGASALSIVDAKGLRQVVDESAIATIIQSVVDANPDHVSEYRSGKDKLFGFFVGQVMKVMEGKGNPGMINALLKKLLDQK</sequence>
<dbReference type="InterPro" id="IPR004413">
    <property type="entry name" value="GatB"/>
</dbReference>
<dbReference type="FunFam" id="1.10.10.410:FF:000001">
    <property type="entry name" value="Aspartyl/glutamyl-tRNA(Asn/Gln) amidotransferase subunit B"/>
    <property type="match status" value="1"/>
</dbReference>
<evidence type="ECO:0000256" key="11">
    <source>
        <dbReference type="HAMAP-Rule" id="MF_00121"/>
    </source>
</evidence>
<dbReference type="PANTHER" id="PTHR11659">
    <property type="entry name" value="GLUTAMYL-TRNA GLN AMIDOTRANSFERASE SUBUNIT B MITOCHONDRIAL AND PROKARYOTIC PET112-RELATED"/>
    <property type="match status" value="1"/>
</dbReference>
<dbReference type="InterPro" id="IPR014746">
    <property type="entry name" value="Gln_synth/guanido_kin_cat_dom"/>
</dbReference>
<evidence type="ECO:0000256" key="9">
    <source>
        <dbReference type="ARBA" id="ARBA00047380"/>
    </source>
</evidence>
<dbReference type="RefSeq" id="WP_350331642.1">
    <property type="nucleotide sequence ID" value="NZ_CP054719.1"/>
</dbReference>
<dbReference type="GO" id="GO:0005524">
    <property type="term" value="F:ATP binding"/>
    <property type="evidence" value="ECO:0007669"/>
    <property type="project" value="UniProtKB-KW"/>
</dbReference>
<proteinExistence type="inferred from homology"/>
<evidence type="ECO:0000313" key="13">
    <source>
        <dbReference type="EMBL" id="QOL20087.1"/>
    </source>
</evidence>
<dbReference type="NCBIfam" id="TIGR00133">
    <property type="entry name" value="gatB"/>
    <property type="match status" value="1"/>
</dbReference>
<dbReference type="InterPro" id="IPR017959">
    <property type="entry name" value="Asn/Gln-tRNA_amidoTrfase_suB/E"/>
</dbReference>
<protein>
    <recommendedName>
        <fullName evidence="3 11">Aspartyl/glutamyl-tRNA(Asn/Gln) amidotransferase subunit B</fullName>
        <shortName evidence="11">Asp/Glu-ADT subunit B</shortName>
        <ecNumber evidence="11">6.3.5.-</ecNumber>
    </recommendedName>
</protein>
<dbReference type="AlphaFoldDB" id="A0A7L9RU05"/>
<dbReference type="InterPro" id="IPR018027">
    <property type="entry name" value="Asn/Gln_amidotransferase"/>
</dbReference>
<evidence type="ECO:0000313" key="14">
    <source>
        <dbReference type="Proteomes" id="UP000594001"/>
    </source>
</evidence>
<evidence type="ECO:0000256" key="1">
    <source>
        <dbReference type="ARBA" id="ARBA00005306"/>
    </source>
</evidence>
<dbReference type="Proteomes" id="UP000594001">
    <property type="component" value="Chromosome"/>
</dbReference>
<dbReference type="NCBIfam" id="NF004015">
    <property type="entry name" value="PRK05477.1-5"/>
    <property type="match status" value="1"/>
</dbReference>
<dbReference type="Gene3D" id="1.10.10.410">
    <property type="match status" value="1"/>
</dbReference>
<comment type="subunit">
    <text evidence="2 11">Heterotrimer of A, B and C subunits.</text>
</comment>
<dbReference type="HAMAP" id="MF_00121">
    <property type="entry name" value="GatB"/>
    <property type="match status" value="1"/>
</dbReference>
<dbReference type="InterPro" id="IPR042114">
    <property type="entry name" value="GatB_C_1"/>
</dbReference>
<keyword evidence="13" id="KW-0808">Transferase</keyword>
<dbReference type="InterPro" id="IPR003789">
    <property type="entry name" value="Asn/Gln_tRNA_amidoTrase-B-like"/>
</dbReference>
<comment type="catalytic activity">
    <reaction evidence="9 11">
        <text>L-aspartyl-tRNA(Asn) + L-glutamine + ATP + H2O = L-asparaginyl-tRNA(Asn) + L-glutamate + ADP + phosphate + 2 H(+)</text>
        <dbReference type="Rhea" id="RHEA:14513"/>
        <dbReference type="Rhea" id="RHEA-COMP:9674"/>
        <dbReference type="Rhea" id="RHEA-COMP:9677"/>
        <dbReference type="ChEBI" id="CHEBI:15377"/>
        <dbReference type="ChEBI" id="CHEBI:15378"/>
        <dbReference type="ChEBI" id="CHEBI:29985"/>
        <dbReference type="ChEBI" id="CHEBI:30616"/>
        <dbReference type="ChEBI" id="CHEBI:43474"/>
        <dbReference type="ChEBI" id="CHEBI:58359"/>
        <dbReference type="ChEBI" id="CHEBI:78515"/>
        <dbReference type="ChEBI" id="CHEBI:78516"/>
        <dbReference type="ChEBI" id="CHEBI:456216"/>
    </reaction>
</comment>
<comment type="catalytic activity">
    <reaction evidence="10 11">
        <text>L-glutamyl-tRNA(Gln) + L-glutamine + ATP + H2O = L-glutaminyl-tRNA(Gln) + L-glutamate + ADP + phosphate + H(+)</text>
        <dbReference type="Rhea" id="RHEA:17521"/>
        <dbReference type="Rhea" id="RHEA-COMP:9681"/>
        <dbReference type="Rhea" id="RHEA-COMP:9684"/>
        <dbReference type="ChEBI" id="CHEBI:15377"/>
        <dbReference type="ChEBI" id="CHEBI:15378"/>
        <dbReference type="ChEBI" id="CHEBI:29985"/>
        <dbReference type="ChEBI" id="CHEBI:30616"/>
        <dbReference type="ChEBI" id="CHEBI:43474"/>
        <dbReference type="ChEBI" id="CHEBI:58359"/>
        <dbReference type="ChEBI" id="CHEBI:78520"/>
        <dbReference type="ChEBI" id="CHEBI:78521"/>
        <dbReference type="ChEBI" id="CHEBI:456216"/>
    </reaction>
</comment>
<keyword evidence="5 11" id="KW-0547">Nucleotide-binding</keyword>
<feature type="domain" description="Asn/Gln amidotransferase" evidence="12">
    <location>
        <begin position="338"/>
        <end position="489"/>
    </location>
</feature>
<evidence type="ECO:0000256" key="4">
    <source>
        <dbReference type="ARBA" id="ARBA00022598"/>
    </source>
</evidence>
<accession>A0A7L9RU05</accession>
<dbReference type="Pfam" id="PF02934">
    <property type="entry name" value="GatB_N"/>
    <property type="match status" value="1"/>
</dbReference>
<dbReference type="GO" id="GO:0050567">
    <property type="term" value="F:glutaminyl-tRNA synthase (glutamine-hydrolyzing) activity"/>
    <property type="evidence" value="ECO:0007669"/>
    <property type="project" value="UniProtKB-UniRule"/>
</dbReference>
<dbReference type="NCBIfam" id="NF004012">
    <property type="entry name" value="PRK05477.1-2"/>
    <property type="match status" value="1"/>
</dbReference>
<dbReference type="GO" id="GO:0016740">
    <property type="term" value="F:transferase activity"/>
    <property type="evidence" value="ECO:0007669"/>
    <property type="project" value="UniProtKB-KW"/>
</dbReference>
<dbReference type="GO" id="GO:0006412">
    <property type="term" value="P:translation"/>
    <property type="evidence" value="ECO:0007669"/>
    <property type="project" value="UniProtKB-UniRule"/>
</dbReference>
<dbReference type="SUPFAM" id="SSF89095">
    <property type="entry name" value="GatB/YqeY motif"/>
    <property type="match status" value="1"/>
</dbReference>
<evidence type="ECO:0000256" key="10">
    <source>
        <dbReference type="ARBA" id="ARBA00047913"/>
    </source>
</evidence>
<keyword evidence="6 11" id="KW-0067">ATP-binding</keyword>
<evidence type="ECO:0000256" key="6">
    <source>
        <dbReference type="ARBA" id="ARBA00022840"/>
    </source>
</evidence>
<dbReference type="PANTHER" id="PTHR11659:SF0">
    <property type="entry name" value="GLUTAMYL-TRNA(GLN) AMIDOTRANSFERASE SUBUNIT B, MITOCHONDRIAL"/>
    <property type="match status" value="1"/>
</dbReference>
<dbReference type="InterPro" id="IPR006075">
    <property type="entry name" value="Asn/Gln-tRNA_Trfase_suB/E_cat"/>
</dbReference>
<dbReference type="GO" id="GO:0070681">
    <property type="term" value="P:glutaminyl-tRNAGln biosynthesis via transamidation"/>
    <property type="evidence" value="ECO:0007669"/>
    <property type="project" value="TreeGrafter"/>
</dbReference>
<evidence type="ECO:0000259" key="12">
    <source>
        <dbReference type="SMART" id="SM00845"/>
    </source>
</evidence>
<dbReference type="InterPro" id="IPR023168">
    <property type="entry name" value="GatB_Yqey_C_2"/>
</dbReference>
<dbReference type="Gene3D" id="1.10.150.380">
    <property type="entry name" value="GatB domain, N-terminal subdomain"/>
    <property type="match status" value="1"/>
</dbReference>
<comment type="similarity">
    <text evidence="1 11">Belongs to the GatB/GatE family. GatB subfamily.</text>
</comment>
<organism evidence="13 14">
    <name type="scientific">Candidatus Bodocaedibacter vickermanii</name>
    <dbReference type="NCBI Taxonomy" id="2741701"/>
    <lineage>
        <taxon>Bacteria</taxon>
        <taxon>Pseudomonadati</taxon>
        <taxon>Pseudomonadota</taxon>
        <taxon>Alphaproteobacteria</taxon>
        <taxon>Holosporales</taxon>
        <taxon>Candidatus Paracaedibacteraceae</taxon>
        <taxon>Candidatus Bodocaedibacter</taxon>
    </lineage>
</organism>
<dbReference type="Pfam" id="PF02637">
    <property type="entry name" value="GatB_Yqey"/>
    <property type="match status" value="1"/>
</dbReference>
<comment type="function">
    <text evidence="8 11">Allows the formation of correctly charged Asn-tRNA(Asn) or Gln-tRNA(Gln) through the transamidation of misacylated Asp-tRNA(Asn) or Glu-tRNA(Gln) in organisms which lack either or both of asparaginyl-tRNA or glutaminyl-tRNA synthetases. The reaction takes place in the presence of glutamine and ATP through an activated phospho-Asp-tRNA(Asn) or phospho-Glu-tRNA(Gln).</text>
</comment>